<organism evidence="6 7">
    <name type="scientific">Thecamonas trahens ATCC 50062</name>
    <dbReference type="NCBI Taxonomy" id="461836"/>
    <lineage>
        <taxon>Eukaryota</taxon>
        <taxon>Apusozoa</taxon>
        <taxon>Apusomonadida</taxon>
        <taxon>Apusomonadidae</taxon>
        <taxon>Thecamonas</taxon>
    </lineage>
</organism>
<dbReference type="InterPro" id="IPR024969">
    <property type="entry name" value="EIF3F/CSN6-like_C"/>
</dbReference>
<dbReference type="GO" id="GO:0003743">
    <property type="term" value="F:translation initiation factor activity"/>
    <property type="evidence" value="ECO:0007669"/>
    <property type="project" value="UniProtKB-UniRule"/>
</dbReference>
<dbReference type="HAMAP" id="MF_03005">
    <property type="entry name" value="eIF3f"/>
    <property type="match status" value="1"/>
</dbReference>
<dbReference type="Pfam" id="PF13012">
    <property type="entry name" value="MitMem_reg"/>
    <property type="match status" value="1"/>
</dbReference>
<dbReference type="InterPro" id="IPR037518">
    <property type="entry name" value="MPN"/>
</dbReference>
<dbReference type="GO" id="GO:0016282">
    <property type="term" value="C:eukaryotic 43S preinitiation complex"/>
    <property type="evidence" value="ECO:0007669"/>
    <property type="project" value="UniProtKB-UniRule"/>
</dbReference>
<accession>A0A0L0D1C8</accession>
<protein>
    <recommendedName>
        <fullName evidence="4">Eukaryotic translation initiation factor 3 subunit F</fullName>
        <shortName evidence="4">eIF3f</shortName>
    </recommendedName>
    <alternativeName>
        <fullName evidence="4">Eukaryotic translation initiation factor 3 subunit 5</fullName>
    </alternativeName>
</protein>
<evidence type="ECO:0000313" key="6">
    <source>
        <dbReference type="EMBL" id="KNC46031.1"/>
    </source>
</evidence>
<dbReference type="GO" id="GO:0008237">
    <property type="term" value="F:metallopeptidase activity"/>
    <property type="evidence" value="ECO:0007669"/>
    <property type="project" value="InterPro"/>
</dbReference>
<comment type="subunit">
    <text evidence="4">Component of the eukaryotic translation initiation factor 3 (eIF-3) complex.</text>
</comment>
<dbReference type="CDD" id="cd08064">
    <property type="entry name" value="MPN_eIF3f"/>
    <property type="match status" value="1"/>
</dbReference>
<dbReference type="InterPro" id="IPR000555">
    <property type="entry name" value="JAMM/MPN+_dom"/>
</dbReference>
<dbReference type="PANTHER" id="PTHR10540:SF6">
    <property type="entry name" value="EUKARYOTIC TRANSLATION INITIATION FACTOR 3 SUBUNIT F"/>
    <property type="match status" value="1"/>
</dbReference>
<reference evidence="6 7" key="1">
    <citation type="submission" date="2010-05" db="EMBL/GenBank/DDBJ databases">
        <title>The Genome Sequence of Thecamonas trahens ATCC 50062.</title>
        <authorList>
            <consortium name="The Broad Institute Genome Sequencing Platform"/>
            <person name="Russ C."/>
            <person name="Cuomo C."/>
            <person name="Shea T."/>
            <person name="Young S.K."/>
            <person name="Zeng Q."/>
            <person name="Koehrsen M."/>
            <person name="Haas B."/>
            <person name="Borodovsky M."/>
            <person name="Guigo R."/>
            <person name="Alvarado L."/>
            <person name="Berlin A."/>
            <person name="Bochicchio J."/>
            <person name="Borenstein D."/>
            <person name="Chapman S."/>
            <person name="Chen Z."/>
            <person name="Freedman E."/>
            <person name="Gellesch M."/>
            <person name="Goldberg J."/>
            <person name="Griggs A."/>
            <person name="Gujja S."/>
            <person name="Heilman E."/>
            <person name="Heiman D."/>
            <person name="Hepburn T."/>
            <person name="Howarth C."/>
            <person name="Jen D."/>
            <person name="Larson L."/>
            <person name="Mehta T."/>
            <person name="Park D."/>
            <person name="Pearson M."/>
            <person name="Roberts A."/>
            <person name="Saif S."/>
            <person name="Shenoy N."/>
            <person name="Sisk P."/>
            <person name="Stolte C."/>
            <person name="Sykes S."/>
            <person name="Thomson T."/>
            <person name="Walk T."/>
            <person name="White J."/>
            <person name="Yandava C."/>
            <person name="Burger G."/>
            <person name="Gray M.W."/>
            <person name="Holland P.W.H."/>
            <person name="King N."/>
            <person name="Lang F.B.F."/>
            <person name="Roger A.J."/>
            <person name="Ruiz-Trillo I."/>
            <person name="Lander E."/>
            <person name="Nusbaum C."/>
        </authorList>
    </citation>
    <scope>NUCLEOTIDE SEQUENCE [LARGE SCALE GENOMIC DNA]</scope>
    <source>
        <strain evidence="6 7">ATCC 50062</strain>
    </source>
</reference>
<dbReference type="EMBL" id="GL349433">
    <property type="protein sequence ID" value="KNC46031.1"/>
    <property type="molecule type" value="Genomic_DNA"/>
</dbReference>
<dbReference type="PANTHER" id="PTHR10540">
    <property type="entry name" value="EUKARYOTIC TRANSLATION INITIATION FACTOR 3 SUBUNIT F-RELATED"/>
    <property type="match status" value="1"/>
</dbReference>
<dbReference type="AlphaFoldDB" id="A0A0L0D1C8"/>
<dbReference type="eggNOG" id="KOG2975">
    <property type="taxonomic scope" value="Eukaryota"/>
</dbReference>
<dbReference type="SMART" id="SM00232">
    <property type="entry name" value="JAB_MPN"/>
    <property type="match status" value="1"/>
</dbReference>
<dbReference type="Pfam" id="PF01398">
    <property type="entry name" value="JAB"/>
    <property type="match status" value="1"/>
</dbReference>
<dbReference type="GO" id="GO:0031369">
    <property type="term" value="F:translation initiation factor binding"/>
    <property type="evidence" value="ECO:0007669"/>
    <property type="project" value="InterPro"/>
</dbReference>
<dbReference type="OrthoDB" id="25498at2759"/>
<keyword evidence="3 4" id="KW-0648">Protein biosynthesis</keyword>
<evidence type="ECO:0000259" key="5">
    <source>
        <dbReference type="PROSITE" id="PS50249"/>
    </source>
</evidence>
<evidence type="ECO:0000313" key="7">
    <source>
        <dbReference type="Proteomes" id="UP000054408"/>
    </source>
</evidence>
<dbReference type="Gene3D" id="3.40.140.10">
    <property type="entry name" value="Cytidine Deaminase, domain 2"/>
    <property type="match status" value="1"/>
</dbReference>
<feature type="domain" description="MPN" evidence="5">
    <location>
        <begin position="14"/>
        <end position="146"/>
    </location>
</feature>
<comment type="subcellular location">
    <subcellularLocation>
        <location evidence="4">Cytoplasm</location>
    </subcellularLocation>
</comment>
<keyword evidence="7" id="KW-1185">Reference proteome</keyword>
<evidence type="ECO:0000256" key="3">
    <source>
        <dbReference type="ARBA" id="ARBA00022917"/>
    </source>
</evidence>
<dbReference type="GeneID" id="25559969"/>
<sequence length="296" mass="32303">MDALHLNFTSAPKGKMHPVVVLSVIDHYMRRPEGQNRVIGALLGTRGVNGVVEIRNSFPVPHSETADEVAVDMDFMAVQRELHMETFPEDDIVGWYATGPEITEYSILLHEFFASSGSRHPIHVTVDTTLSNGRLAIQGYVSSVLQMGSASFGTQFHPIEVGMASFEAEQIGLNLISRGLYSADGTTPLAEEMNNLESSLAQLADHLDEAANYVDGVLAGSIQPDNKIGRFLLTAVSAVPQIEADAFVDMLDSNIKDLLMVLYLSDLIRTQLHLSDRIDKVLAKHARKEESATASA</sequence>
<dbReference type="GO" id="GO:0071541">
    <property type="term" value="C:eukaryotic translation initiation factor 3 complex, eIF3m"/>
    <property type="evidence" value="ECO:0007669"/>
    <property type="project" value="TreeGrafter"/>
</dbReference>
<gene>
    <name evidence="6" type="ORF">AMSG_00149</name>
</gene>
<comment type="similarity">
    <text evidence="4">Belongs to the eIF-3 subunit F family.</text>
</comment>
<dbReference type="STRING" id="461836.A0A0L0D1C8"/>
<dbReference type="Proteomes" id="UP000054408">
    <property type="component" value="Unassembled WGS sequence"/>
</dbReference>
<dbReference type="OMA" id="EYFVHFH"/>
<name>A0A0L0D1C8_THETB</name>
<dbReference type="InterPro" id="IPR027531">
    <property type="entry name" value="eIF3f"/>
</dbReference>
<dbReference type="GO" id="GO:0001732">
    <property type="term" value="P:formation of cytoplasmic translation initiation complex"/>
    <property type="evidence" value="ECO:0007669"/>
    <property type="project" value="UniProtKB-UniRule"/>
</dbReference>
<dbReference type="RefSeq" id="XP_013763011.1">
    <property type="nucleotide sequence ID" value="XM_013907557.1"/>
</dbReference>
<evidence type="ECO:0000256" key="4">
    <source>
        <dbReference type="HAMAP-Rule" id="MF_03005"/>
    </source>
</evidence>
<proteinExistence type="inferred from homology"/>
<evidence type="ECO:0000256" key="1">
    <source>
        <dbReference type="ARBA" id="ARBA00022490"/>
    </source>
</evidence>
<dbReference type="GO" id="GO:0033290">
    <property type="term" value="C:eukaryotic 48S preinitiation complex"/>
    <property type="evidence" value="ECO:0007669"/>
    <property type="project" value="UniProtKB-UniRule"/>
</dbReference>
<keyword evidence="2 4" id="KW-0396">Initiation factor</keyword>
<dbReference type="PROSITE" id="PS50249">
    <property type="entry name" value="MPN"/>
    <property type="match status" value="1"/>
</dbReference>
<evidence type="ECO:0000256" key="2">
    <source>
        <dbReference type="ARBA" id="ARBA00022540"/>
    </source>
</evidence>
<keyword evidence="1 4" id="KW-0963">Cytoplasm</keyword>
<comment type="function">
    <text evidence="4">Component of the eukaryotic translation initiation factor 3 (eIF-3) complex, which is involved in protein synthesis of a specialized repertoire of mRNAs and, together with other initiation factors, stimulates binding of mRNA and methionyl-tRNAi to the 40S ribosome. The eIF-3 complex specifically targets and initiates translation of a subset of mRNAs involved in cell proliferation.</text>
</comment>